<organism evidence="5">
    <name type="scientific">Sesamum radiatum</name>
    <name type="common">Black benniseed</name>
    <dbReference type="NCBI Taxonomy" id="300843"/>
    <lineage>
        <taxon>Eukaryota</taxon>
        <taxon>Viridiplantae</taxon>
        <taxon>Streptophyta</taxon>
        <taxon>Embryophyta</taxon>
        <taxon>Tracheophyta</taxon>
        <taxon>Spermatophyta</taxon>
        <taxon>Magnoliopsida</taxon>
        <taxon>eudicotyledons</taxon>
        <taxon>Gunneridae</taxon>
        <taxon>Pentapetalae</taxon>
        <taxon>asterids</taxon>
        <taxon>lamiids</taxon>
        <taxon>Lamiales</taxon>
        <taxon>Pedaliaceae</taxon>
        <taxon>Sesamum</taxon>
    </lineage>
</organism>
<dbReference type="AlphaFoldDB" id="A0AAW2K5K9"/>
<proteinExistence type="predicted"/>
<dbReference type="InterPro" id="IPR001207">
    <property type="entry name" value="Transposase_mutator"/>
</dbReference>
<reference evidence="5" key="2">
    <citation type="journal article" date="2024" name="Plant">
        <title>Genomic evolution and insights into agronomic trait innovations of Sesamum species.</title>
        <authorList>
            <person name="Miao H."/>
            <person name="Wang L."/>
            <person name="Qu L."/>
            <person name="Liu H."/>
            <person name="Sun Y."/>
            <person name="Le M."/>
            <person name="Wang Q."/>
            <person name="Wei S."/>
            <person name="Zheng Y."/>
            <person name="Lin W."/>
            <person name="Duan Y."/>
            <person name="Cao H."/>
            <person name="Xiong S."/>
            <person name="Wang X."/>
            <person name="Wei L."/>
            <person name="Li C."/>
            <person name="Ma Q."/>
            <person name="Ju M."/>
            <person name="Zhao R."/>
            <person name="Li G."/>
            <person name="Mu C."/>
            <person name="Tian Q."/>
            <person name="Mei H."/>
            <person name="Zhang T."/>
            <person name="Gao T."/>
            <person name="Zhang H."/>
        </authorList>
    </citation>
    <scope>NUCLEOTIDE SEQUENCE</scope>
    <source>
        <strain evidence="5">G02</strain>
    </source>
</reference>
<keyword evidence="3" id="KW-0233">DNA recombination</keyword>
<dbReference type="GO" id="GO:0003677">
    <property type="term" value="F:DNA binding"/>
    <property type="evidence" value="ECO:0007669"/>
    <property type="project" value="UniProtKB-KW"/>
</dbReference>
<comment type="caution">
    <text evidence="5">The sequence shown here is derived from an EMBL/GenBank/DDBJ whole genome shotgun (WGS) entry which is preliminary data.</text>
</comment>
<dbReference type="InterPro" id="IPR018289">
    <property type="entry name" value="MULE_transposase_dom"/>
</dbReference>
<dbReference type="EMBL" id="JACGWJ010000030">
    <property type="protein sequence ID" value="KAL0301896.1"/>
    <property type="molecule type" value="Genomic_DNA"/>
</dbReference>
<reference evidence="5" key="1">
    <citation type="submission" date="2020-06" db="EMBL/GenBank/DDBJ databases">
        <authorList>
            <person name="Li T."/>
            <person name="Hu X."/>
            <person name="Zhang T."/>
            <person name="Song X."/>
            <person name="Zhang H."/>
            <person name="Dai N."/>
            <person name="Sheng W."/>
            <person name="Hou X."/>
            <person name="Wei L."/>
        </authorList>
    </citation>
    <scope>NUCLEOTIDE SEQUENCE</scope>
    <source>
        <strain evidence="5">G02</strain>
        <tissue evidence="5">Leaf</tissue>
    </source>
</reference>
<dbReference type="Pfam" id="PF10551">
    <property type="entry name" value="MULE"/>
    <property type="match status" value="1"/>
</dbReference>
<dbReference type="GO" id="GO:0006313">
    <property type="term" value="P:DNA transposition"/>
    <property type="evidence" value="ECO:0007669"/>
    <property type="project" value="InterPro"/>
</dbReference>
<feature type="domain" description="MULE transposase" evidence="4">
    <location>
        <begin position="26"/>
        <end position="122"/>
    </location>
</feature>
<dbReference type="PANTHER" id="PTHR31973:SF187">
    <property type="entry name" value="MUTATOR TRANSPOSASE MUDRA PROTEIN"/>
    <property type="match status" value="1"/>
</dbReference>
<accession>A0AAW2K5K9</accession>
<evidence type="ECO:0000259" key="4">
    <source>
        <dbReference type="Pfam" id="PF10551"/>
    </source>
</evidence>
<evidence type="ECO:0000256" key="1">
    <source>
        <dbReference type="ARBA" id="ARBA00022578"/>
    </source>
</evidence>
<keyword evidence="2" id="KW-0238">DNA-binding</keyword>
<evidence type="ECO:0000313" key="5">
    <source>
        <dbReference type="EMBL" id="KAL0301896.1"/>
    </source>
</evidence>
<evidence type="ECO:0000256" key="3">
    <source>
        <dbReference type="ARBA" id="ARBA00023172"/>
    </source>
</evidence>
<sequence>MHLFLKDFSWFVCFEDGFLEGCSPFLGFDGCHLKGPFGGVLLVAIELDGNNGLFPVTFAIAESECKESWGFFFENLSNILGGFSYDKPWTFMSDRRKGLVETINEVVPNAVNRSCARHIYANFRGQFVGAA</sequence>
<keyword evidence="1" id="KW-0815">Transposition</keyword>
<dbReference type="PANTHER" id="PTHR31973">
    <property type="entry name" value="POLYPROTEIN, PUTATIVE-RELATED"/>
    <property type="match status" value="1"/>
</dbReference>
<gene>
    <name evidence="5" type="ORF">Sradi_6466400</name>
</gene>
<name>A0AAW2K5K9_SESRA</name>
<protein>
    <recommendedName>
        <fullName evidence="4">MULE transposase domain-containing protein</fullName>
    </recommendedName>
</protein>
<evidence type="ECO:0000256" key="2">
    <source>
        <dbReference type="ARBA" id="ARBA00023125"/>
    </source>
</evidence>
<dbReference type="GO" id="GO:0004803">
    <property type="term" value="F:transposase activity"/>
    <property type="evidence" value="ECO:0007669"/>
    <property type="project" value="InterPro"/>
</dbReference>
<dbReference type="PROSITE" id="PS01007">
    <property type="entry name" value="TRANSPOSASE_MUTATOR"/>
    <property type="match status" value="1"/>
</dbReference>